<evidence type="ECO:0008006" key="4">
    <source>
        <dbReference type="Google" id="ProtNLM"/>
    </source>
</evidence>
<keyword evidence="1" id="KW-0732">Signal</keyword>
<dbReference type="RefSeq" id="XP_067490844.1">
    <property type="nucleotide sequence ID" value="XM_067632590.1"/>
</dbReference>
<dbReference type="AlphaFoldDB" id="A0A437A2I7"/>
<dbReference type="OrthoDB" id="5371144at2759"/>
<dbReference type="GeneID" id="93585937"/>
<organism evidence="2 3">
    <name type="scientific">Arthrobotrys flagrans</name>
    <name type="common">Nematode-trapping fungus</name>
    <name type="synonym">Trichothecium flagrans</name>
    <dbReference type="NCBI Taxonomy" id="97331"/>
    <lineage>
        <taxon>Eukaryota</taxon>
        <taxon>Fungi</taxon>
        <taxon>Dikarya</taxon>
        <taxon>Ascomycota</taxon>
        <taxon>Pezizomycotina</taxon>
        <taxon>Orbiliomycetes</taxon>
        <taxon>Orbiliales</taxon>
        <taxon>Orbiliaceae</taxon>
        <taxon>Arthrobotrys</taxon>
    </lineage>
</organism>
<evidence type="ECO:0000313" key="2">
    <source>
        <dbReference type="EMBL" id="RVD85300.1"/>
    </source>
</evidence>
<evidence type="ECO:0000313" key="3">
    <source>
        <dbReference type="Proteomes" id="UP000283090"/>
    </source>
</evidence>
<name>A0A437A2I7_ARTFL</name>
<reference evidence="2 3" key="1">
    <citation type="submission" date="2019-01" db="EMBL/GenBank/DDBJ databases">
        <title>Intercellular communication is required for trap formation in the nematode-trapping fungus Duddingtonia flagrans.</title>
        <authorList>
            <person name="Youssar L."/>
            <person name="Wernet V."/>
            <person name="Hensel N."/>
            <person name="Hildebrandt H.-G."/>
            <person name="Fischer R."/>
        </authorList>
    </citation>
    <scope>NUCLEOTIDE SEQUENCE [LARGE SCALE GENOMIC DNA]</scope>
    <source>
        <strain evidence="2 3">CBS H-5679</strain>
    </source>
</reference>
<protein>
    <recommendedName>
        <fullName evidence="4">ShKT domain-containing protein</fullName>
    </recommendedName>
</protein>
<feature type="chain" id="PRO_5019477233" description="ShKT domain-containing protein" evidence="1">
    <location>
        <begin position="19"/>
        <end position="84"/>
    </location>
</feature>
<gene>
    <name evidence="2" type="ORF">DFL_003626</name>
</gene>
<sequence>MKFITVATVAALLAAAQCAPAAAPVAVPAPWFWEKEWDHAMCNKSTHKNGPTNPLLNDFCRANCNNCVSMKLDCRKKLTKVCNI</sequence>
<accession>A0A437A2I7</accession>
<feature type="signal peptide" evidence="1">
    <location>
        <begin position="1"/>
        <end position="18"/>
    </location>
</feature>
<proteinExistence type="predicted"/>
<comment type="caution">
    <text evidence="2">The sequence shown here is derived from an EMBL/GenBank/DDBJ whole genome shotgun (WGS) entry which is preliminary data.</text>
</comment>
<dbReference type="Proteomes" id="UP000283090">
    <property type="component" value="Unassembled WGS sequence"/>
</dbReference>
<dbReference type="VEuPathDB" id="FungiDB:DFL_003626"/>
<evidence type="ECO:0000256" key="1">
    <source>
        <dbReference type="SAM" id="SignalP"/>
    </source>
</evidence>
<keyword evidence="3" id="KW-1185">Reference proteome</keyword>
<dbReference type="EMBL" id="SAEB01000006">
    <property type="protein sequence ID" value="RVD85300.1"/>
    <property type="molecule type" value="Genomic_DNA"/>
</dbReference>